<reference evidence="1" key="1">
    <citation type="submission" date="2010-06" db="EMBL/GenBank/DDBJ databases">
        <authorList>
            <person name="Muzny D."/>
            <person name="Qin X."/>
            <person name="Buhay C."/>
            <person name="Dugan-Rocha S."/>
            <person name="Ding Y."/>
            <person name="Chen G."/>
            <person name="Hawes A."/>
            <person name="Holder M."/>
            <person name="Jhangiani S."/>
            <person name="Johnson A."/>
            <person name="Khan Z."/>
            <person name="Li Z."/>
            <person name="Liu W."/>
            <person name="Liu X."/>
            <person name="Perez L."/>
            <person name="Shen H."/>
            <person name="Wang Q."/>
            <person name="Watt J."/>
            <person name="Xi L."/>
            <person name="Xin Y."/>
            <person name="Zhou J."/>
            <person name="Deng J."/>
            <person name="Jiang H."/>
            <person name="Liu Y."/>
            <person name="Qu J."/>
            <person name="Song X.-Z."/>
            <person name="Zhang L."/>
            <person name="Villasana D."/>
            <person name="Johnson A."/>
            <person name="Liu J."/>
            <person name="Liyanage D."/>
            <person name="Lorensuhewa L."/>
            <person name="Robinson T."/>
            <person name="Song A."/>
            <person name="Song B.-B."/>
            <person name="Dinh H."/>
            <person name="Thornton R."/>
            <person name="Coyle M."/>
            <person name="Francisco L."/>
            <person name="Jackson L."/>
            <person name="Javaid M."/>
            <person name="Korchina V."/>
            <person name="Kovar C."/>
            <person name="Mata R."/>
            <person name="Mathew T."/>
            <person name="Ngo R."/>
            <person name="Nguyen L."/>
            <person name="Nguyen N."/>
            <person name="Okwuonu G."/>
            <person name="Ongeri F."/>
            <person name="Pham C."/>
            <person name="Simmons D."/>
            <person name="Wilczek-Boney K."/>
            <person name="Hale W."/>
            <person name="Jakkamsetti A."/>
            <person name="Pham P."/>
            <person name="Ruth R."/>
            <person name="San Lucas F."/>
            <person name="Warren J."/>
            <person name="Zhang J."/>
            <person name="Zhao Z."/>
            <person name="Zhou C."/>
            <person name="Zhu D."/>
            <person name="Lee S."/>
            <person name="Bess C."/>
            <person name="Blankenburg K."/>
            <person name="Forbes L."/>
            <person name="Fu Q."/>
            <person name="Gubbala S."/>
            <person name="Hirani K."/>
            <person name="Jayaseelan J.C."/>
            <person name="Lara F."/>
            <person name="Munidasa M."/>
            <person name="Palculict T."/>
            <person name="Patil S."/>
            <person name="Pu L.-L."/>
            <person name="Saada N."/>
            <person name="Tang L."/>
            <person name="Weissenberger G."/>
            <person name="Zhu Y."/>
            <person name="Hemphill L."/>
            <person name="Shang Y."/>
            <person name="Youmans B."/>
            <person name="Ayvaz T."/>
            <person name="Ross M."/>
            <person name="Santibanez J."/>
            <person name="Aqrawi P."/>
            <person name="Gross S."/>
            <person name="Joshi V."/>
            <person name="Fowler G."/>
            <person name="Nazareth L."/>
            <person name="Reid J."/>
            <person name="Worley K."/>
            <person name="Petrosino J."/>
            <person name="Highlander S."/>
            <person name="Gibbs R."/>
        </authorList>
    </citation>
    <scope>NUCLEOTIDE SEQUENCE [LARGE SCALE GENOMIC DNA]</scope>
    <source>
        <strain evidence="1">ATCC 33030</strain>
    </source>
</reference>
<evidence type="ECO:0008006" key="3">
    <source>
        <dbReference type="Google" id="ProtNLM"/>
    </source>
</evidence>
<sequence length="189" mass="19766">MGHTKKLRFAVITGVGLIILAGEGVAMAQNGLTAGLALSNVIFTQQVGGIEADNFSLFVDRETLKDSEVAVSRLKLEDATITDLCMSAPIKLPGLGDRRFQMKAPGASTKATNLVIGAKELNGTMTMTNPQIGVDARQLSDKAEPGSFGISMTHLSAKNQLIYATSLSADKLTAAGGQIKVVKEGEGEC</sequence>
<dbReference type="RefSeq" id="WP_005290398.1">
    <property type="nucleotide sequence ID" value="NZ_CM000961.1"/>
</dbReference>
<gene>
    <name evidence="1" type="ORF">HMPREF0291_11760</name>
</gene>
<evidence type="ECO:0000313" key="1">
    <source>
        <dbReference type="EMBL" id="EFK54103.1"/>
    </source>
</evidence>
<accession>D7WD72</accession>
<dbReference type="Pfam" id="PF19741">
    <property type="entry name" value="DUF6230"/>
    <property type="match status" value="1"/>
</dbReference>
<dbReference type="Proteomes" id="UP000004208">
    <property type="component" value="Unassembled WGS sequence"/>
</dbReference>
<name>D7WD72_9CORY</name>
<dbReference type="STRING" id="585529.HMPREF0291_11760"/>
<comment type="caution">
    <text evidence="1">The sequence shown here is derived from an EMBL/GenBank/DDBJ whole genome shotgun (WGS) entry which is preliminary data.</text>
</comment>
<dbReference type="EMBL" id="ACLJ02000003">
    <property type="protein sequence ID" value="EFK54103.1"/>
    <property type="molecule type" value="Genomic_DNA"/>
</dbReference>
<dbReference type="eggNOG" id="ENOG50312Q2">
    <property type="taxonomic scope" value="Bacteria"/>
</dbReference>
<protein>
    <recommendedName>
        <fullName evidence="3">Cholesterol esterase</fullName>
    </recommendedName>
</protein>
<dbReference type="AlphaFoldDB" id="D7WD72"/>
<dbReference type="OrthoDB" id="4421713at2"/>
<evidence type="ECO:0000313" key="2">
    <source>
        <dbReference type="Proteomes" id="UP000004208"/>
    </source>
</evidence>
<organism evidence="1 2">
    <name type="scientific">Corynebacterium genitalium ATCC 33030</name>
    <dbReference type="NCBI Taxonomy" id="585529"/>
    <lineage>
        <taxon>Bacteria</taxon>
        <taxon>Bacillati</taxon>
        <taxon>Actinomycetota</taxon>
        <taxon>Actinomycetes</taxon>
        <taxon>Mycobacteriales</taxon>
        <taxon>Corynebacteriaceae</taxon>
        <taxon>Corynebacterium</taxon>
    </lineage>
</organism>
<dbReference type="InterPro" id="IPR046198">
    <property type="entry name" value="DUF6230"/>
</dbReference>
<dbReference type="HOGENOM" id="CLU_092426_1_0_11"/>
<proteinExistence type="predicted"/>
<keyword evidence="2" id="KW-1185">Reference proteome</keyword>